<gene>
    <name evidence="2" type="ORF">BN159_p64</name>
</gene>
<protein>
    <submittedName>
        <fullName evidence="2">Uncharacterized protein</fullName>
    </submittedName>
</protein>
<dbReference type="Proteomes" id="UP000008043">
    <property type="component" value="Plasmid pSDA1"/>
</dbReference>
<accession>K4RGN1</accession>
<dbReference type="AlphaFoldDB" id="K4RGN1"/>
<proteinExistence type="predicted"/>
<reference evidence="2 3" key="1">
    <citation type="journal article" date="2012" name="J. Bacteriol.">
        <title>Genome sequence of the bacterium Streptomyces davawensis JCM 4913 and heterologous production of the unique antibiotic roseoflavin.</title>
        <authorList>
            <person name="Jankowitsch F."/>
            <person name="Schwarz J."/>
            <person name="Ruckert C."/>
            <person name="Gust B."/>
            <person name="Szczepanowski R."/>
            <person name="Blom J."/>
            <person name="Pelzer S."/>
            <person name="Kalinowski J."/>
            <person name="Mack M."/>
        </authorList>
    </citation>
    <scope>NUCLEOTIDE SEQUENCE [LARGE SCALE GENOMIC DNA]</scope>
    <source>
        <strain evidence="3">DSM 101723 / JCM 4913 / KCC S-0913 / 768</strain>
        <plasmid evidence="2 3">pSDA1</plasmid>
    </source>
</reference>
<feature type="region of interest" description="Disordered" evidence="1">
    <location>
        <begin position="1"/>
        <end position="28"/>
    </location>
</feature>
<name>K4RGN1_STRDJ</name>
<sequence>MTDADQKRLEDALRRTNEQHDFGRRAHG</sequence>
<evidence type="ECO:0000313" key="3">
    <source>
        <dbReference type="Proteomes" id="UP000008043"/>
    </source>
</evidence>
<organism evidence="3">
    <name type="scientific">Streptomyces davaonensis (strain DSM 101723 / JCM 4913 / KCC S-0913 / 768)</name>
    <dbReference type="NCBI Taxonomy" id="1214101"/>
    <lineage>
        <taxon>Bacteria</taxon>
        <taxon>Bacillati</taxon>
        <taxon>Actinomycetota</taxon>
        <taxon>Actinomycetes</taxon>
        <taxon>Kitasatosporales</taxon>
        <taxon>Streptomycetaceae</taxon>
        <taxon>Streptomyces</taxon>
    </lineage>
</organism>
<keyword evidence="3" id="KW-1185">Reference proteome</keyword>
<evidence type="ECO:0000256" key="1">
    <source>
        <dbReference type="SAM" id="MobiDB-lite"/>
    </source>
</evidence>
<geneLocation type="plasmid" evidence="2 3">
    <name>pSDA1</name>
</geneLocation>
<dbReference type="KEGG" id="sdv:BN159_p64"/>
<keyword evidence="2" id="KW-0614">Plasmid</keyword>
<dbReference type="HOGENOM" id="CLU_3412920_0_0_11"/>
<evidence type="ECO:0000313" key="2">
    <source>
        <dbReference type="EMBL" id="CCK32942.1"/>
    </source>
</evidence>
<dbReference type="EMBL" id="HE971710">
    <property type="protein sequence ID" value="CCK32942.1"/>
    <property type="molecule type" value="Genomic_DNA"/>
</dbReference>